<protein>
    <recommendedName>
        <fullName evidence="3">Quinol monooxygenase YgiN</fullName>
    </recommendedName>
</protein>
<comment type="caution">
    <text evidence="1">The sequence shown here is derived from an EMBL/GenBank/DDBJ whole genome shotgun (WGS) entry which is preliminary data.</text>
</comment>
<sequence length="98" mass="11189">MQHLLMRYRVKPDELERHLELLNEVFKEINDTDPGSLVFISYQLDDPHDFVELAAAPELPGPLPGMVSFQRFRAGLEDRCESRTTGFLHPVGSYGFPS</sequence>
<gene>
    <name evidence="1" type="ORF">FHU35_11276</name>
</gene>
<proteinExistence type="predicted"/>
<keyword evidence="2" id="KW-1185">Reference proteome</keyword>
<dbReference type="Proteomes" id="UP000316184">
    <property type="component" value="Unassembled WGS sequence"/>
</dbReference>
<reference evidence="1 2" key="1">
    <citation type="submission" date="2019-06" db="EMBL/GenBank/DDBJ databases">
        <title>Sequencing the genomes of 1000 actinobacteria strains.</title>
        <authorList>
            <person name="Klenk H.-P."/>
        </authorList>
    </citation>
    <scope>NUCLEOTIDE SEQUENCE [LARGE SCALE GENOMIC DNA]</scope>
    <source>
        <strain evidence="1 2">DSM 46699</strain>
    </source>
</reference>
<evidence type="ECO:0000313" key="2">
    <source>
        <dbReference type="Proteomes" id="UP000316184"/>
    </source>
</evidence>
<dbReference type="RefSeq" id="WP_186459348.1">
    <property type="nucleotide sequence ID" value="NZ_VIWX01000001.1"/>
</dbReference>
<organism evidence="1 2">
    <name type="scientific">Saccharopolyspora dendranthemae</name>
    <dbReference type="NCBI Taxonomy" id="1181886"/>
    <lineage>
        <taxon>Bacteria</taxon>
        <taxon>Bacillati</taxon>
        <taxon>Actinomycetota</taxon>
        <taxon>Actinomycetes</taxon>
        <taxon>Pseudonocardiales</taxon>
        <taxon>Pseudonocardiaceae</taxon>
        <taxon>Saccharopolyspora</taxon>
    </lineage>
</organism>
<evidence type="ECO:0008006" key="3">
    <source>
        <dbReference type="Google" id="ProtNLM"/>
    </source>
</evidence>
<name>A0A561V7R1_9PSEU</name>
<dbReference type="AlphaFoldDB" id="A0A561V7R1"/>
<accession>A0A561V7R1</accession>
<dbReference type="EMBL" id="VIWX01000001">
    <property type="protein sequence ID" value="TWG07659.1"/>
    <property type="molecule type" value="Genomic_DNA"/>
</dbReference>
<evidence type="ECO:0000313" key="1">
    <source>
        <dbReference type="EMBL" id="TWG07659.1"/>
    </source>
</evidence>